<evidence type="ECO:0000313" key="8">
    <source>
        <dbReference type="Proteomes" id="UP000199478"/>
    </source>
</evidence>
<dbReference type="InterPro" id="IPR035952">
    <property type="entry name" value="Rhomboid-like_sf"/>
</dbReference>
<protein>
    <submittedName>
        <fullName evidence="7">Rhomboid family protein</fullName>
    </submittedName>
</protein>
<dbReference type="InterPro" id="IPR022764">
    <property type="entry name" value="Peptidase_S54_rhomboid_dom"/>
</dbReference>
<evidence type="ECO:0000256" key="5">
    <source>
        <dbReference type="SAM" id="Phobius"/>
    </source>
</evidence>
<evidence type="ECO:0000259" key="6">
    <source>
        <dbReference type="Pfam" id="PF01694"/>
    </source>
</evidence>
<feature type="transmembrane region" description="Helical" evidence="5">
    <location>
        <begin position="12"/>
        <end position="36"/>
    </location>
</feature>
<evidence type="ECO:0000256" key="4">
    <source>
        <dbReference type="ARBA" id="ARBA00023136"/>
    </source>
</evidence>
<evidence type="ECO:0000256" key="2">
    <source>
        <dbReference type="ARBA" id="ARBA00022692"/>
    </source>
</evidence>
<dbReference type="EMBL" id="FOYP01000001">
    <property type="protein sequence ID" value="SFR46628.1"/>
    <property type="molecule type" value="Genomic_DNA"/>
</dbReference>
<evidence type="ECO:0000313" key="7">
    <source>
        <dbReference type="EMBL" id="SFR46628.1"/>
    </source>
</evidence>
<dbReference type="AlphaFoldDB" id="A0A1I6GWS0"/>
<name>A0A1I6GWS0_9RHOB</name>
<reference evidence="8" key="1">
    <citation type="submission" date="2016-10" db="EMBL/GenBank/DDBJ databases">
        <authorList>
            <person name="Varghese N."/>
            <person name="Submissions S."/>
        </authorList>
    </citation>
    <scope>NUCLEOTIDE SEQUENCE [LARGE SCALE GENOMIC DNA]</scope>
    <source>
        <strain evidence="8">DSM 26879</strain>
    </source>
</reference>
<comment type="subcellular location">
    <subcellularLocation>
        <location evidence="1">Membrane</location>
        <topology evidence="1">Multi-pass membrane protein</topology>
    </subcellularLocation>
</comment>
<dbReference type="GO" id="GO:0004252">
    <property type="term" value="F:serine-type endopeptidase activity"/>
    <property type="evidence" value="ECO:0007669"/>
    <property type="project" value="InterPro"/>
</dbReference>
<evidence type="ECO:0000256" key="1">
    <source>
        <dbReference type="ARBA" id="ARBA00004141"/>
    </source>
</evidence>
<dbReference type="SUPFAM" id="SSF144091">
    <property type="entry name" value="Rhomboid-like"/>
    <property type="match status" value="1"/>
</dbReference>
<dbReference type="GO" id="GO:0016020">
    <property type="term" value="C:membrane"/>
    <property type="evidence" value="ECO:0007669"/>
    <property type="project" value="UniProtKB-SubCell"/>
</dbReference>
<dbReference type="Pfam" id="PF01694">
    <property type="entry name" value="Rhomboid"/>
    <property type="match status" value="1"/>
</dbReference>
<accession>A0A1I6GWS0</accession>
<dbReference type="OrthoDB" id="7836448at2"/>
<dbReference type="Gene3D" id="1.20.1540.10">
    <property type="entry name" value="Rhomboid-like"/>
    <property type="match status" value="1"/>
</dbReference>
<keyword evidence="8" id="KW-1185">Reference proteome</keyword>
<dbReference type="Proteomes" id="UP000199478">
    <property type="component" value="Unassembled WGS sequence"/>
</dbReference>
<organism evidence="7 8">
    <name type="scientific">Yoonia tamlensis</name>
    <dbReference type="NCBI Taxonomy" id="390270"/>
    <lineage>
        <taxon>Bacteria</taxon>
        <taxon>Pseudomonadati</taxon>
        <taxon>Pseudomonadota</taxon>
        <taxon>Alphaproteobacteria</taxon>
        <taxon>Rhodobacterales</taxon>
        <taxon>Paracoccaceae</taxon>
        <taxon>Yoonia</taxon>
    </lineage>
</organism>
<gene>
    <name evidence="7" type="ORF">SAMN04488005_2272</name>
</gene>
<proteinExistence type="predicted"/>
<keyword evidence="3 5" id="KW-1133">Transmembrane helix</keyword>
<feature type="transmembrane region" description="Helical" evidence="5">
    <location>
        <begin position="169"/>
        <end position="187"/>
    </location>
</feature>
<sequence length="226" mass="24371">MKPESPINTIPPVIIVLALAIIGIEAVLQLADLAIIGGPRGVGWRIDAVQRFGFAGAVLDQIMVNKDYSFGLLSRFVTYPFINTGLTQMAFCAALTLALGKFTAEFYGGVKILVLYFVTAIAGALVFGFVAPNNYPLIGGFAPVYGLIGAYTYALWLNLKAMGENQLKAFRLIAVLLGLQLFFGLIFDTGYGWVAELSAFVVGFALSLLLAPGGWSAFLRRMRTRS</sequence>
<dbReference type="STRING" id="390270.SAMN04488005_2272"/>
<feature type="transmembrane region" description="Helical" evidence="5">
    <location>
        <begin position="112"/>
        <end position="131"/>
    </location>
</feature>
<dbReference type="RefSeq" id="WP_090199965.1">
    <property type="nucleotide sequence ID" value="NZ_FOYP01000001.1"/>
</dbReference>
<feature type="transmembrane region" description="Helical" evidence="5">
    <location>
        <begin position="199"/>
        <end position="219"/>
    </location>
</feature>
<feature type="transmembrane region" description="Helical" evidence="5">
    <location>
        <begin position="76"/>
        <end position="100"/>
    </location>
</feature>
<evidence type="ECO:0000256" key="3">
    <source>
        <dbReference type="ARBA" id="ARBA00022989"/>
    </source>
</evidence>
<feature type="domain" description="Peptidase S54 rhomboid" evidence="6">
    <location>
        <begin position="73"/>
        <end position="211"/>
    </location>
</feature>
<feature type="transmembrane region" description="Helical" evidence="5">
    <location>
        <begin position="137"/>
        <end position="157"/>
    </location>
</feature>
<keyword evidence="4 5" id="KW-0472">Membrane</keyword>
<keyword evidence="2 5" id="KW-0812">Transmembrane</keyword>